<dbReference type="InterPro" id="IPR050769">
    <property type="entry name" value="NAT_camello-type"/>
</dbReference>
<dbReference type="Gene3D" id="3.40.630.30">
    <property type="match status" value="1"/>
</dbReference>
<dbReference type="KEGG" id="pke:DLD99_13465"/>
<dbReference type="SUPFAM" id="SSF55729">
    <property type="entry name" value="Acyl-CoA N-acyltransferases (Nat)"/>
    <property type="match status" value="1"/>
</dbReference>
<dbReference type="GO" id="GO:0008080">
    <property type="term" value="F:N-acetyltransferase activity"/>
    <property type="evidence" value="ECO:0007669"/>
    <property type="project" value="InterPro"/>
</dbReference>
<organism evidence="3 4">
    <name type="scientific">Pseudomonas kribbensis</name>
    <dbReference type="NCBI Taxonomy" id="1628086"/>
    <lineage>
        <taxon>Bacteria</taxon>
        <taxon>Pseudomonadati</taxon>
        <taxon>Pseudomonadota</taxon>
        <taxon>Gammaproteobacteria</taxon>
        <taxon>Pseudomonadales</taxon>
        <taxon>Pseudomonadaceae</taxon>
        <taxon>Pseudomonas</taxon>
    </lineage>
</organism>
<dbReference type="AlphaFoldDB" id="A0A345RQ70"/>
<evidence type="ECO:0000256" key="1">
    <source>
        <dbReference type="ARBA" id="ARBA00022679"/>
    </source>
</evidence>
<proteinExistence type="predicted"/>
<dbReference type="EMBL" id="CP029608">
    <property type="protein sequence ID" value="AXI61436.1"/>
    <property type="molecule type" value="Genomic_DNA"/>
</dbReference>
<evidence type="ECO:0000259" key="2">
    <source>
        <dbReference type="PROSITE" id="PS51186"/>
    </source>
</evidence>
<keyword evidence="4" id="KW-1185">Reference proteome</keyword>
<evidence type="ECO:0000313" key="4">
    <source>
        <dbReference type="Proteomes" id="UP000253720"/>
    </source>
</evidence>
<dbReference type="PANTHER" id="PTHR13947:SF37">
    <property type="entry name" value="LD18367P"/>
    <property type="match status" value="1"/>
</dbReference>
<feature type="domain" description="N-acetyltransferase" evidence="2">
    <location>
        <begin position="4"/>
        <end position="161"/>
    </location>
</feature>
<dbReference type="PANTHER" id="PTHR13947">
    <property type="entry name" value="GNAT FAMILY N-ACETYLTRANSFERASE"/>
    <property type="match status" value="1"/>
</dbReference>
<dbReference type="Proteomes" id="UP000253720">
    <property type="component" value="Chromosome"/>
</dbReference>
<accession>A0A345RQ70</accession>
<dbReference type="CDD" id="cd04301">
    <property type="entry name" value="NAT_SF"/>
    <property type="match status" value="1"/>
</dbReference>
<reference evidence="3 4" key="1">
    <citation type="submission" date="2018-05" db="EMBL/GenBank/DDBJ databases">
        <title>Complete genome sequence of Pseudomonas kribbensis 46-2(T).</title>
        <authorList>
            <person name="Jeong H."/>
            <person name="Lee S.-G."/>
            <person name="Rha E."/>
            <person name="Kim H."/>
        </authorList>
    </citation>
    <scope>NUCLEOTIDE SEQUENCE [LARGE SCALE GENOMIC DNA]</scope>
    <source>
        <strain evidence="3 4">46-2</strain>
    </source>
</reference>
<protein>
    <submittedName>
        <fullName evidence="3">N-acetyltransferase</fullName>
    </submittedName>
</protein>
<name>A0A345RQ70_9PSED</name>
<dbReference type="PROSITE" id="PS51186">
    <property type="entry name" value="GNAT"/>
    <property type="match status" value="1"/>
</dbReference>
<dbReference type="Pfam" id="PF00583">
    <property type="entry name" value="Acetyltransf_1"/>
    <property type="match status" value="1"/>
</dbReference>
<dbReference type="InterPro" id="IPR000182">
    <property type="entry name" value="GNAT_dom"/>
</dbReference>
<sequence>MERVTLRNYRNGDANAVSRLFRKIYGDLYAQAHVYLPCMIDRNHAQGHWHSLVAVAENNVVGHAALIRAKDSRLAELALSVVDPQTRGQSIATRLGHHLLIHAQALGCRGVTIKQVTCHPYTQRMAAGLGFHNTGWLPDGVPSPHDASARESLVIGYLPIDGNRRPLPALAWPDSCRDFMQQMCSVFGTQERVAPWVGEPVHLEQRWDRYEGTFKALDSCLLKQLQELPVHWLISIRLRLAQGFDSACHVLTTAGFVFSGLAPDERGAGWLALFHRGAKPPSLTLICPQMQQLQDDLQLKLASVAQ</sequence>
<evidence type="ECO:0000313" key="3">
    <source>
        <dbReference type="EMBL" id="AXI61436.1"/>
    </source>
</evidence>
<dbReference type="InterPro" id="IPR016181">
    <property type="entry name" value="Acyl_CoA_acyltransferase"/>
</dbReference>
<gene>
    <name evidence="3" type="ORF">DLD99_13465</name>
</gene>
<keyword evidence="1 3" id="KW-0808">Transferase</keyword>
<dbReference type="RefSeq" id="WP_114882736.1">
    <property type="nucleotide sequence ID" value="NZ_CP029608.1"/>
</dbReference>